<reference evidence="2 3" key="1">
    <citation type="submission" date="2019-12" db="EMBL/GenBank/DDBJ databases">
        <authorList>
            <person name="Reyes-Prieto M."/>
        </authorList>
    </citation>
    <scope>NUCLEOTIDE SEQUENCE [LARGE SCALE GENOMIC DNA]</scope>
    <source>
        <strain evidence="2">HF14-78462</strain>
    </source>
</reference>
<dbReference type="RefSeq" id="WP_159598730.1">
    <property type="nucleotide sequence ID" value="NZ_CACSAS010000001.1"/>
</dbReference>
<proteinExistence type="predicted"/>
<keyword evidence="3" id="KW-1185">Reference proteome</keyword>
<evidence type="ECO:0000313" key="2">
    <source>
        <dbReference type="EMBL" id="CAA0096223.1"/>
    </source>
</evidence>
<protein>
    <submittedName>
        <fullName evidence="2">Uncharacterized protein</fullName>
    </submittedName>
</protein>
<evidence type="ECO:0000256" key="1">
    <source>
        <dbReference type="SAM" id="MobiDB-lite"/>
    </source>
</evidence>
<organism evidence="2 3">
    <name type="scientific">Starkeya nomas</name>
    <dbReference type="NCBI Taxonomy" id="2666134"/>
    <lineage>
        <taxon>Bacteria</taxon>
        <taxon>Pseudomonadati</taxon>
        <taxon>Pseudomonadota</taxon>
        <taxon>Alphaproteobacteria</taxon>
        <taxon>Hyphomicrobiales</taxon>
        <taxon>Xanthobacteraceae</taxon>
        <taxon>Starkeya</taxon>
    </lineage>
</organism>
<accession>A0A5S9NZE7</accession>
<feature type="compositionally biased region" description="Basic residues" evidence="1">
    <location>
        <begin position="149"/>
        <end position="162"/>
    </location>
</feature>
<dbReference type="AlphaFoldDB" id="A0A5S9NZE7"/>
<evidence type="ECO:0000313" key="3">
    <source>
        <dbReference type="Proteomes" id="UP000433050"/>
    </source>
</evidence>
<feature type="region of interest" description="Disordered" evidence="1">
    <location>
        <begin position="125"/>
        <end position="162"/>
    </location>
</feature>
<dbReference type="EMBL" id="CACSAS010000001">
    <property type="protein sequence ID" value="CAA0096223.1"/>
    <property type="molecule type" value="Genomic_DNA"/>
</dbReference>
<gene>
    <name evidence="2" type="ORF">STARVERO_01989</name>
</gene>
<name>A0A5S9NZE7_9HYPH</name>
<sequence>MSDFLHPERAAGGLLDMGRLIAQADSIGWEWFEHLAPGVSKGDPKAIALAAARSNRLAEACMRLAGNDDFKLLLEHFVDTTILQPLQYVALGLPIDQTALNAARREGENALVWKILKLIAEGRKMPVGPAPQEKNDVEVSGPVADGATQRRHRQRRRKPSAG</sequence>
<dbReference type="Proteomes" id="UP000433050">
    <property type="component" value="Unassembled WGS sequence"/>
</dbReference>